<dbReference type="SUPFAM" id="SSF53300">
    <property type="entry name" value="vWA-like"/>
    <property type="match status" value="1"/>
</dbReference>
<keyword evidence="1" id="KW-0472">Membrane</keyword>
<evidence type="ECO:0000313" key="3">
    <source>
        <dbReference type="Proteomes" id="UP001597112"/>
    </source>
</evidence>
<dbReference type="RefSeq" id="WP_377580111.1">
    <property type="nucleotide sequence ID" value="NZ_JBHTKA010000004.1"/>
</dbReference>
<organism evidence="2 3">
    <name type="scientific">Ohtaekwangia kribbensis</name>
    <dbReference type="NCBI Taxonomy" id="688913"/>
    <lineage>
        <taxon>Bacteria</taxon>
        <taxon>Pseudomonadati</taxon>
        <taxon>Bacteroidota</taxon>
        <taxon>Cytophagia</taxon>
        <taxon>Cytophagales</taxon>
        <taxon>Fulvivirgaceae</taxon>
        <taxon>Ohtaekwangia</taxon>
    </lineage>
</organism>
<gene>
    <name evidence="2" type="ORF">ACFQ21_15140</name>
</gene>
<sequence length="693" mass="77972">MQQIIFESSPAYLVLCLLLAVGLAFLLYRTKNHPWSKAWNRALLVLRGVLLFALFFLLLGPIVRQINNIFEKPLFVVLHDNSASVKEVTDSVTLKNMQSQIAVTAQQLEEKGYEVEASDLAGEPVEAISYTAGTTDLNGALRKIVNRYEGRKIAGVVLASDGIYNAGVTPLYASYNFPIYTIGIGDSLQRTDVGIRNISYNKIAYQGNKFPVRVEVQTRNISNQPIRVSLLQRGKVLEQQTKTSAGDQLLVYDFQPQANEQGIQKLDIAVEVKPGEFNTRNNAASVFVEVVEGKKKILVVSASPHPDIKALREVVDRNSNYEFLLHIPHLSEQPVTALQPDKIDLAIFHQSPDVRGVTRALFQQFAKSKTSVLLIVGQQTDLRFLAQQGMPVKFEGIPREFDDVTPVVNTAFSNFSLSQDINTMLADYPPLSVHFGKVNVALSATPLLYQRVGNLTTEKPLLAVDVQDNRKAGVLLGEGIWRWRLNEFDRTENTAAFDELFGKLIQFLSTTEDKRKFRSYPVQQEFSDTEPVVFESQVYNDIYEPVYGNTIAIDVTDDSGKKTSYTYVTSPGNNRYQIGGLKEGVYRYRSSTTINQKREEVRGEFAVVKRQIELQNLTADFDLLRKLSANTGGKFYAVSQIGNLQNELAKTEAKSVIHTEEAYKALINLKWVFFVLLVLVSIEWFSRRYWGSY</sequence>
<protein>
    <submittedName>
        <fullName evidence="2">VWA domain-containing protein</fullName>
    </submittedName>
</protein>
<feature type="transmembrane region" description="Helical" evidence="1">
    <location>
        <begin position="12"/>
        <end position="30"/>
    </location>
</feature>
<keyword evidence="1" id="KW-0812">Transmembrane</keyword>
<accession>A0ABW3K4V6</accession>
<reference evidence="3" key="1">
    <citation type="journal article" date="2019" name="Int. J. Syst. Evol. Microbiol.">
        <title>The Global Catalogue of Microorganisms (GCM) 10K type strain sequencing project: providing services to taxonomists for standard genome sequencing and annotation.</title>
        <authorList>
            <consortium name="The Broad Institute Genomics Platform"/>
            <consortium name="The Broad Institute Genome Sequencing Center for Infectious Disease"/>
            <person name="Wu L."/>
            <person name="Ma J."/>
        </authorList>
    </citation>
    <scope>NUCLEOTIDE SEQUENCE [LARGE SCALE GENOMIC DNA]</scope>
    <source>
        <strain evidence="3">CCUG 58938</strain>
    </source>
</reference>
<evidence type="ECO:0000313" key="2">
    <source>
        <dbReference type="EMBL" id="MFD1000659.1"/>
    </source>
</evidence>
<proteinExistence type="predicted"/>
<dbReference type="Proteomes" id="UP001597112">
    <property type="component" value="Unassembled WGS sequence"/>
</dbReference>
<dbReference type="InterPro" id="IPR036465">
    <property type="entry name" value="vWFA_dom_sf"/>
</dbReference>
<keyword evidence="1" id="KW-1133">Transmembrane helix</keyword>
<dbReference type="PANTHER" id="PTHR37947">
    <property type="entry name" value="BLL2462 PROTEIN"/>
    <property type="match status" value="1"/>
</dbReference>
<dbReference type="InterPro" id="IPR029062">
    <property type="entry name" value="Class_I_gatase-like"/>
</dbReference>
<name>A0ABW3K4V6_9BACT</name>
<keyword evidence="3" id="KW-1185">Reference proteome</keyword>
<dbReference type="EMBL" id="JBHTKA010000004">
    <property type="protein sequence ID" value="MFD1000659.1"/>
    <property type="molecule type" value="Genomic_DNA"/>
</dbReference>
<dbReference type="PANTHER" id="PTHR37947:SF1">
    <property type="entry name" value="BLL2462 PROTEIN"/>
    <property type="match status" value="1"/>
</dbReference>
<comment type="caution">
    <text evidence="2">The sequence shown here is derived from an EMBL/GenBank/DDBJ whole genome shotgun (WGS) entry which is preliminary data.</text>
</comment>
<feature type="transmembrane region" description="Helical" evidence="1">
    <location>
        <begin position="42"/>
        <end position="63"/>
    </location>
</feature>
<evidence type="ECO:0000256" key="1">
    <source>
        <dbReference type="SAM" id="Phobius"/>
    </source>
</evidence>
<dbReference type="SUPFAM" id="SSF52317">
    <property type="entry name" value="Class I glutamine amidotransferase-like"/>
    <property type="match status" value="1"/>
</dbReference>